<feature type="compositionally biased region" description="Polar residues" evidence="1">
    <location>
        <begin position="186"/>
        <end position="202"/>
    </location>
</feature>
<reference evidence="3 4" key="1">
    <citation type="submission" date="2017-06" db="EMBL/GenBank/DDBJ databases">
        <authorList>
            <person name="Kim H.J."/>
            <person name="Triplett B.A."/>
        </authorList>
    </citation>
    <scope>NUCLEOTIDE SEQUENCE [LARGE SCALE GENOMIC DNA]</scope>
    <source>
        <strain evidence="3 4">CGMCC 4.5593</strain>
    </source>
</reference>
<dbReference type="Proteomes" id="UP000198362">
    <property type="component" value="Unassembled WGS sequence"/>
</dbReference>
<feature type="compositionally biased region" description="Low complexity" evidence="1">
    <location>
        <begin position="266"/>
        <end position="291"/>
    </location>
</feature>
<keyword evidence="2" id="KW-1133">Transmembrane helix</keyword>
<keyword evidence="4" id="KW-1185">Reference proteome</keyword>
<protein>
    <submittedName>
        <fullName evidence="3">Uncharacterized protein</fullName>
    </submittedName>
</protein>
<feature type="transmembrane region" description="Helical" evidence="2">
    <location>
        <begin position="152"/>
        <end position="172"/>
    </location>
</feature>
<dbReference type="AlphaFoldDB" id="A0A239MTE4"/>
<evidence type="ECO:0000256" key="1">
    <source>
        <dbReference type="SAM" id="MobiDB-lite"/>
    </source>
</evidence>
<gene>
    <name evidence="3" type="ORF">SAMN05421812_106235</name>
</gene>
<dbReference type="OrthoDB" id="9888146at2"/>
<dbReference type="EMBL" id="FZPH01000006">
    <property type="protein sequence ID" value="SNT45374.1"/>
    <property type="molecule type" value="Genomic_DNA"/>
</dbReference>
<evidence type="ECO:0000313" key="3">
    <source>
        <dbReference type="EMBL" id="SNT45374.1"/>
    </source>
</evidence>
<evidence type="ECO:0000313" key="4">
    <source>
        <dbReference type="Proteomes" id="UP000198362"/>
    </source>
</evidence>
<accession>A0A239MTE4</accession>
<sequence>MGLSADERAQLRSNVEQRPTAPMRWILLAMLVGFGALAAIFAARGGTSELSRPWNIVLPLLPFAVLVALSAPLLIRGHRRSGTPLVEGADARTRRAVTRAIRAGYGPDSRIDDLVVDLREQGTARQLGLAATVQVVGALGIGAAAVVADEPIARVLLALATLALLASAGLLFQRQRQLLAYRPTTGPATDRSNVPLPTTGHTNLPRLRRPASTHEDVLPPSTGHDSVPLVTDSATGRGNGPPTGTDHGDTQPVARPATAHENVAPPATGHSSGTSATSSATALSAAPPAATDQSNTTVDADRDRGR</sequence>
<organism evidence="3 4">
    <name type="scientific">Asanoa hainanensis</name>
    <dbReference type="NCBI Taxonomy" id="560556"/>
    <lineage>
        <taxon>Bacteria</taxon>
        <taxon>Bacillati</taxon>
        <taxon>Actinomycetota</taxon>
        <taxon>Actinomycetes</taxon>
        <taxon>Micromonosporales</taxon>
        <taxon>Micromonosporaceae</taxon>
        <taxon>Asanoa</taxon>
    </lineage>
</organism>
<feature type="transmembrane region" description="Helical" evidence="2">
    <location>
        <begin position="56"/>
        <end position="75"/>
    </location>
</feature>
<keyword evidence="2" id="KW-0812">Transmembrane</keyword>
<feature type="transmembrane region" description="Helical" evidence="2">
    <location>
        <begin position="25"/>
        <end position="44"/>
    </location>
</feature>
<dbReference type="RefSeq" id="WP_144022636.1">
    <property type="nucleotide sequence ID" value="NZ_FZPH01000006.1"/>
</dbReference>
<evidence type="ECO:0000256" key="2">
    <source>
        <dbReference type="SAM" id="Phobius"/>
    </source>
</evidence>
<feature type="region of interest" description="Disordered" evidence="1">
    <location>
        <begin position="184"/>
        <end position="306"/>
    </location>
</feature>
<keyword evidence="2" id="KW-0472">Membrane</keyword>
<name>A0A239MTE4_9ACTN</name>
<proteinExistence type="predicted"/>
<feature type="transmembrane region" description="Helical" evidence="2">
    <location>
        <begin position="127"/>
        <end position="146"/>
    </location>
</feature>